<evidence type="ECO:0000256" key="1">
    <source>
        <dbReference type="SAM" id="MobiDB-lite"/>
    </source>
</evidence>
<evidence type="ECO:0008006" key="5">
    <source>
        <dbReference type="Google" id="ProtNLM"/>
    </source>
</evidence>
<comment type="caution">
    <text evidence="3">The sequence shown here is derived from an EMBL/GenBank/DDBJ whole genome shotgun (WGS) entry which is preliminary data.</text>
</comment>
<organism evidence="3 4">
    <name type="scientific">Streptomyces demainii</name>
    <dbReference type="NCBI Taxonomy" id="588122"/>
    <lineage>
        <taxon>Bacteria</taxon>
        <taxon>Bacillati</taxon>
        <taxon>Actinomycetota</taxon>
        <taxon>Actinomycetes</taxon>
        <taxon>Kitasatosporales</taxon>
        <taxon>Streptomycetaceae</taxon>
        <taxon>Streptomyces</taxon>
    </lineage>
</organism>
<keyword evidence="2" id="KW-0472">Membrane</keyword>
<feature type="transmembrane region" description="Helical" evidence="2">
    <location>
        <begin position="46"/>
        <end position="65"/>
    </location>
</feature>
<feature type="compositionally biased region" description="Low complexity" evidence="1">
    <location>
        <begin position="111"/>
        <end position="120"/>
    </location>
</feature>
<proteinExistence type="predicted"/>
<evidence type="ECO:0000313" key="4">
    <source>
        <dbReference type="Proteomes" id="UP001234880"/>
    </source>
</evidence>
<evidence type="ECO:0000313" key="3">
    <source>
        <dbReference type="EMBL" id="MDP9609929.1"/>
    </source>
</evidence>
<evidence type="ECO:0000256" key="2">
    <source>
        <dbReference type="SAM" id="Phobius"/>
    </source>
</evidence>
<keyword evidence="2" id="KW-0812">Transmembrane</keyword>
<reference evidence="3 4" key="1">
    <citation type="submission" date="2023-07" db="EMBL/GenBank/DDBJ databases">
        <title>Sequencing the genomes of 1000 actinobacteria strains.</title>
        <authorList>
            <person name="Klenk H.-P."/>
        </authorList>
    </citation>
    <scope>NUCLEOTIDE SEQUENCE [LARGE SCALE GENOMIC DNA]</scope>
    <source>
        <strain evidence="3 4">DSM 41600</strain>
    </source>
</reference>
<dbReference type="Proteomes" id="UP001234880">
    <property type="component" value="Unassembled WGS sequence"/>
</dbReference>
<sequence>MSTPPSLEERLRTALDARARLISARDLSPARPPTGRAWGTRRIRRVVSAVAVTAAAAAAVAFLLLSRPPESDRPAPPARDPRTPAPATSVPVSTTGPPTRPSPTSSPSPPSWTADPSVAR</sequence>
<feature type="compositionally biased region" description="Pro residues" evidence="1">
    <location>
        <begin position="98"/>
        <end position="110"/>
    </location>
</feature>
<keyword evidence="4" id="KW-1185">Reference proteome</keyword>
<dbReference type="RefSeq" id="WP_307110478.1">
    <property type="nucleotide sequence ID" value="NZ_JAURUE010000001.1"/>
</dbReference>
<gene>
    <name evidence="3" type="ORF">JOF35_002206</name>
</gene>
<accession>A0ABT9KNB7</accession>
<protein>
    <recommendedName>
        <fullName evidence="5">Cellulase</fullName>
    </recommendedName>
</protein>
<keyword evidence="2" id="KW-1133">Transmembrane helix</keyword>
<feature type="compositionally biased region" description="Low complexity" evidence="1">
    <location>
        <begin position="85"/>
        <end position="97"/>
    </location>
</feature>
<feature type="region of interest" description="Disordered" evidence="1">
    <location>
        <begin position="66"/>
        <end position="120"/>
    </location>
</feature>
<name>A0ABT9KNB7_9ACTN</name>
<dbReference type="EMBL" id="JAURUE010000001">
    <property type="protein sequence ID" value="MDP9609929.1"/>
    <property type="molecule type" value="Genomic_DNA"/>
</dbReference>